<feature type="domain" description="C2H2-type" evidence="2">
    <location>
        <begin position="623"/>
        <end position="645"/>
    </location>
</feature>
<feature type="compositionally biased region" description="Basic and acidic residues" evidence="1">
    <location>
        <begin position="782"/>
        <end position="809"/>
    </location>
</feature>
<name>A0A7R9H512_TIMCR</name>
<dbReference type="InterPro" id="IPR026811">
    <property type="entry name" value="CIZ1"/>
</dbReference>
<feature type="compositionally biased region" description="Acidic residues" evidence="1">
    <location>
        <begin position="851"/>
        <end position="860"/>
    </location>
</feature>
<dbReference type="EMBL" id="OC321136">
    <property type="protein sequence ID" value="CAD7409503.1"/>
    <property type="molecule type" value="Genomic_DNA"/>
</dbReference>
<evidence type="ECO:0000259" key="2">
    <source>
        <dbReference type="PROSITE" id="PS00028"/>
    </source>
</evidence>
<reference evidence="3" key="1">
    <citation type="submission" date="2020-11" db="EMBL/GenBank/DDBJ databases">
        <authorList>
            <person name="Tran Van P."/>
        </authorList>
    </citation>
    <scope>NUCLEOTIDE SEQUENCE</scope>
</reference>
<proteinExistence type="predicted"/>
<feature type="compositionally biased region" description="Acidic residues" evidence="1">
    <location>
        <begin position="458"/>
        <end position="483"/>
    </location>
</feature>
<gene>
    <name evidence="3" type="ORF">TCEB3V08_LOCUS10053</name>
</gene>
<feature type="compositionally biased region" description="Basic and acidic residues" evidence="1">
    <location>
        <begin position="942"/>
        <end position="958"/>
    </location>
</feature>
<dbReference type="AlphaFoldDB" id="A0A7R9H512"/>
<organism evidence="3">
    <name type="scientific">Timema cristinae</name>
    <name type="common">Walking stick</name>
    <dbReference type="NCBI Taxonomy" id="61476"/>
    <lineage>
        <taxon>Eukaryota</taxon>
        <taxon>Metazoa</taxon>
        <taxon>Ecdysozoa</taxon>
        <taxon>Arthropoda</taxon>
        <taxon>Hexapoda</taxon>
        <taxon>Insecta</taxon>
        <taxon>Pterygota</taxon>
        <taxon>Neoptera</taxon>
        <taxon>Polyneoptera</taxon>
        <taxon>Phasmatodea</taxon>
        <taxon>Timematodea</taxon>
        <taxon>Timematoidea</taxon>
        <taxon>Timematidae</taxon>
        <taxon>Timema</taxon>
    </lineage>
</organism>
<feature type="compositionally biased region" description="Basic and acidic residues" evidence="1">
    <location>
        <begin position="902"/>
        <end position="914"/>
    </location>
</feature>
<dbReference type="PANTHER" id="PTHR15491">
    <property type="match status" value="1"/>
</dbReference>
<evidence type="ECO:0000313" key="3">
    <source>
        <dbReference type="EMBL" id="CAD7409503.1"/>
    </source>
</evidence>
<feature type="compositionally biased region" description="Basic and acidic residues" evidence="1">
    <location>
        <begin position="818"/>
        <end position="835"/>
    </location>
</feature>
<dbReference type="InterPro" id="IPR013087">
    <property type="entry name" value="Znf_C2H2_type"/>
</dbReference>
<feature type="compositionally biased region" description="Acidic residues" evidence="1">
    <location>
        <begin position="432"/>
        <end position="449"/>
    </location>
</feature>
<feature type="region of interest" description="Disordered" evidence="1">
    <location>
        <begin position="782"/>
        <end position="867"/>
    </location>
</feature>
<feature type="compositionally biased region" description="Basic and acidic residues" evidence="1">
    <location>
        <begin position="198"/>
        <end position="216"/>
    </location>
</feature>
<accession>A0A7R9H512</accession>
<feature type="region of interest" description="Disordered" evidence="1">
    <location>
        <begin position="198"/>
        <end position="317"/>
    </location>
</feature>
<protein>
    <recommendedName>
        <fullName evidence="2">C2H2-type domain-containing protein</fullName>
    </recommendedName>
</protein>
<feature type="region of interest" description="Disordered" evidence="1">
    <location>
        <begin position="881"/>
        <end position="976"/>
    </location>
</feature>
<dbReference type="PROSITE" id="PS00028">
    <property type="entry name" value="ZINC_FINGER_C2H2_1"/>
    <property type="match status" value="1"/>
</dbReference>
<feature type="compositionally biased region" description="Basic and acidic residues" evidence="1">
    <location>
        <begin position="258"/>
        <end position="294"/>
    </location>
</feature>
<feature type="region of interest" description="Disordered" evidence="1">
    <location>
        <begin position="655"/>
        <end position="677"/>
    </location>
</feature>
<evidence type="ECO:0000256" key="1">
    <source>
        <dbReference type="SAM" id="MobiDB-lite"/>
    </source>
</evidence>
<sequence>MVIQCGGKKYVCENKGVSRLGTPNLGITVLLGARREAEGTTPEGPRFAVEVGEGTVPEAGVPLALGAGGGVVTPQEDASTGTRSIMEGALSLAPDIKVEMLLAMEKDTPVEVGGMIPLIADIAGRTAFYYLSGLYTHVLMRDREEVYPHLYVGRGGGKLSTPVQDFTLNLPVISSLVYCESSAGQQTGSLVIQSELRDDGYSPRDHSHHRSPDIPRKRLRTEQGYVQASSGRRSHEGGYSGASDYTNRYSYSEVKGGYGEERGRGGYRDERRSSATAGFRDRSRDDYSHRKSEDSGMPPPSSAPMRHLSTRGSYRGRISTRGRGMSRIMTRRTEPFFLRKRGLLGKLYPFPTRESRLLMICRKRLLSLACDFGVYWLCCDEVLSLGDVFRHMWLGNNEEDEELEEGETKDKKEKPKVVKKKKVIKKKPVEKEEPEEGEEVEEEEGEADAEGGTTGDAEAIEVDAEEEDEDDEEDGDTNEDGEADVSKSSKKSTKSEGGVHVTIKQDSDGRDVSEESRPKHEYIRLSCPLCFFRCFTFHQYHMHLRGVQHMGAMRRQNMKLKQTLATMRMKQRRKQHIVESTEEDLSPQSNFCYVCKLNYRQLKTAHTLSDSHRAMKRFLMPSCTTCNLRFKSPMQYEYHICSLYHIKKKAAAIKERSEHDEKNDEEGEGSGMDDKDINMDNFMILDSVGSADESGGEAEEGGEGKSKIVKEKKEIDEKKLEEIILGNEYVKQIEVLYCELCMMYLSRHQSKDKALALHCRTRTHLQRYVRYRDDRALRREAERIHRKEQKEKEAREIEAKKKATKKEKADTDDENADKEDAAKDDDSADVKKDAEGDAVNESVKGDTSMDTGEEGGAGDELETHIDDKMWAHVDKELGDLLCEVEPANKSSDEDEDGQTEGGRYDRFRYSEKGAKKSPSGDAPKAVNGKKTDAASAVDGEEKEEKVTSSTKGESESDKAATANAASPAVQNNTDEK</sequence>
<dbReference type="PANTHER" id="PTHR15491:SF18">
    <property type="entry name" value="CIZ1 ZINC FINGER PROTEIN, ISOFORM A"/>
    <property type="match status" value="1"/>
</dbReference>
<feature type="compositionally biased region" description="Basic and acidic residues" evidence="1">
    <location>
        <begin position="503"/>
        <end position="518"/>
    </location>
</feature>
<feature type="region of interest" description="Disordered" evidence="1">
    <location>
        <begin position="422"/>
        <end position="518"/>
    </location>
</feature>